<reference evidence="2 3" key="1">
    <citation type="journal article" date="2019" name="Nat. Ecol. Evol.">
        <title>Megaphylogeny resolves global patterns of mushroom evolution.</title>
        <authorList>
            <person name="Varga T."/>
            <person name="Krizsan K."/>
            <person name="Foldi C."/>
            <person name="Dima B."/>
            <person name="Sanchez-Garcia M."/>
            <person name="Sanchez-Ramirez S."/>
            <person name="Szollosi G.J."/>
            <person name="Szarkandi J.G."/>
            <person name="Papp V."/>
            <person name="Albert L."/>
            <person name="Andreopoulos W."/>
            <person name="Angelini C."/>
            <person name="Antonin V."/>
            <person name="Barry K.W."/>
            <person name="Bougher N.L."/>
            <person name="Buchanan P."/>
            <person name="Buyck B."/>
            <person name="Bense V."/>
            <person name="Catcheside P."/>
            <person name="Chovatia M."/>
            <person name="Cooper J."/>
            <person name="Damon W."/>
            <person name="Desjardin D."/>
            <person name="Finy P."/>
            <person name="Geml J."/>
            <person name="Haridas S."/>
            <person name="Hughes K."/>
            <person name="Justo A."/>
            <person name="Karasinski D."/>
            <person name="Kautmanova I."/>
            <person name="Kiss B."/>
            <person name="Kocsube S."/>
            <person name="Kotiranta H."/>
            <person name="LaButti K.M."/>
            <person name="Lechner B.E."/>
            <person name="Liimatainen K."/>
            <person name="Lipzen A."/>
            <person name="Lukacs Z."/>
            <person name="Mihaltcheva S."/>
            <person name="Morgado L.N."/>
            <person name="Niskanen T."/>
            <person name="Noordeloos M.E."/>
            <person name="Ohm R.A."/>
            <person name="Ortiz-Santana B."/>
            <person name="Ovrebo C."/>
            <person name="Racz N."/>
            <person name="Riley R."/>
            <person name="Savchenko A."/>
            <person name="Shiryaev A."/>
            <person name="Soop K."/>
            <person name="Spirin V."/>
            <person name="Szebenyi C."/>
            <person name="Tomsovsky M."/>
            <person name="Tulloss R.E."/>
            <person name="Uehling J."/>
            <person name="Grigoriev I.V."/>
            <person name="Vagvolgyi C."/>
            <person name="Papp T."/>
            <person name="Martin F.M."/>
            <person name="Miettinen O."/>
            <person name="Hibbett D.S."/>
            <person name="Nagy L.G."/>
        </authorList>
    </citation>
    <scope>NUCLEOTIDE SEQUENCE [LARGE SCALE GENOMIC DNA]</scope>
    <source>
        <strain evidence="2 3">FP101781</strain>
    </source>
</reference>
<proteinExistence type="predicted"/>
<keyword evidence="3" id="KW-1185">Reference proteome</keyword>
<sequence length="155" mass="16706">MPHQFTLNAGVVHGRQNARGGAVNEGSVNGDVYNGAVSNQCYDNRRNTYTTNGGGYSAVNGDLYGTQYNARPAPFYPQGNSDYYGWPGYAPHFQGPRSRDPPECCDTYYTGHPHFHPAHSNLAVTNGYGTFKQPGPKSNSIGRHHSVRGKAGGVA</sequence>
<dbReference type="Proteomes" id="UP000298030">
    <property type="component" value="Unassembled WGS sequence"/>
</dbReference>
<dbReference type="AlphaFoldDB" id="A0A4Y7STP4"/>
<organism evidence="2 3">
    <name type="scientific">Coprinellus micaceus</name>
    <name type="common">Glistening ink-cap mushroom</name>
    <name type="synonym">Coprinus micaceus</name>
    <dbReference type="NCBI Taxonomy" id="71717"/>
    <lineage>
        <taxon>Eukaryota</taxon>
        <taxon>Fungi</taxon>
        <taxon>Dikarya</taxon>
        <taxon>Basidiomycota</taxon>
        <taxon>Agaricomycotina</taxon>
        <taxon>Agaricomycetes</taxon>
        <taxon>Agaricomycetidae</taxon>
        <taxon>Agaricales</taxon>
        <taxon>Agaricineae</taxon>
        <taxon>Psathyrellaceae</taxon>
        <taxon>Coprinellus</taxon>
    </lineage>
</organism>
<gene>
    <name evidence="2" type="ORF">FA13DRAFT_1907336</name>
</gene>
<protein>
    <submittedName>
        <fullName evidence="2">Uncharacterized protein</fullName>
    </submittedName>
</protein>
<accession>A0A4Y7STP4</accession>
<dbReference type="EMBL" id="QPFP01000064">
    <property type="protein sequence ID" value="TEB24629.1"/>
    <property type="molecule type" value="Genomic_DNA"/>
</dbReference>
<feature type="region of interest" description="Disordered" evidence="1">
    <location>
        <begin position="132"/>
        <end position="155"/>
    </location>
</feature>
<evidence type="ECO:0000313" key="2">
    <source>
        <dbReference type="EMBL" id="TEB24629.1"/>
    </source>
</evidence>
<comment type="caution">
    <text evidence="2">The sequence shown here is derived from an EMBL/GenBank/DDBJ whole genome shotgun (WGS) entry which is preliminary data.</text>
</comment>
<evidence type="ECO:0000256" key="1">
    <source>
        <dbReference type="SAM" id="MobiDB-lite"/>
    </source>
</evidence>
<name>A0A4Y7STP4_COPMI</name>
<evidence type="ECO:0000313" key="3">
    <source>
        <dbReference type="Proteomes" id="UP000298030"/>
    </source>
</evidence>